<keyword evidence="3" id="KW-1185">Reference proteome</keyword>
<feature type="compositionally biased region" description="Polar residues" evidence="1">
    <location>
        <begin position="20"/>
        <end position="41"/>
    </location>
</feature>
<comment type="caution">
    <text evidence="2">The sequence shown here is derived from an EMBL/GenBank/DDBJ whole genome shotgun (WGS) entry which is preliminary data.</text>
</comment>
<feature type="region of interest" description="Disordered" evidence="1">
    <location>
        <begin position="80"/>
        <end position="136"/>
    </location>
</feature>
<dbReference type="AlphaFoldDB" id="A0A4R0RIY7"/>
<proteinExistence type="predicted"/>
<sequence>MVVTTRNAQDGGRKPDHASQTRQNRPTTAASNQTKANEKQSQYLHAVYDTLAESGQVALASRATGLSEPWIRRWMYREKRNRKGGKHRYSKDSDGVPSLAGSPSTSVSASPSPFSAQPAPLQPQYPAPAAQPPHASTVSPYMNLRYEYYNQFIPASQNASAEHPVVPPITKIALLDEQSSRPQSAPAGLLRPIPTYPNSSRPVLPSDYPANLRSLTRSPSLGYIPTAFPYDSSISTTSTDRNSNSAEIQPERSQSQAPALEPQVSPQLAYPDDHATPELAPSYTNSTLPSVPSLDLLSAFDDPASADALVVDSSHTGFAYLSQLLQEAEAAYTPLPSEKSQPSPAAILGARPSGDPSFPVAVPTSYERLISSSYRPATTLPPQFNINPSNVHTRADSGSSFNMSFAPSLQSHSTSVRVGTSSGGSVADQSALVPSMNSFSIPLYPQGQPHASIWTAQRLQAFTLGTRRIHAMDTPEKGGGSGSRDAEKSLSSDSSYASDDVSYSSQGIDTDLVLGDSARGTMRDPVGTIVGEGRPE</sequence>
<protein>
    <submittedName>
        <fullName evidence="2">Uncharacterized protein</fullName>
    </submittedName>
</protein>
<name>A0A4R0RIY7_9APHY</name>
<feature type="compositionally biased region" description="Polar residues" evidence="1">
    <location>
        <begin position="232"/>
        <end position="257"/>
    </location>
</feature>
<dbReference type="EMBL" id="RWJN01000069">
    <property type="protein sequence ID" value="TCD68351.1"/>
    <property type="molecule type" value="Genomic_DNA"/>
</dbReference>
<evidence type="ECO:0000313" key="3">
    <source>
        <dbReference type="Proteomes" id="UP000292702"/>
    </source>
</evidence>
<feature type="region of interest" description="Disordered" evidence="1">
    <location>
        <begin position="178"/>
        <end position="207"/>
    </location>
</feature>
<feature type="region of interest" description="Disordered" evidence="1">
    <location>
        <begin position="1"/>
        <end position="41"/>
    </location>
</feature>
<feature type="compositionally biased region" description="Basic residues" evidence="1">
    <location>
        <begin position="80"/>
        <end position="89"/>
    </location>
</feature>
<dbReference type="Proteomes" id="UP000292702">
    <property type="component" value="Unassembled WGS sequence"/>
</dbReference>
<evidence type="ECO:0000256" key="1">
    <source>
        <dbReference type="SAM" id="MobiDB-lite"/>
    </source>
</evidence>
<feature type="compositionally biased region" description="Pro residues" evidence="1">
    <location>
        <begin position="120"/>
        <end position="131"/>
    </location>
</feature>
<organism evidence="2 3">
    <name type="scientific">Steccherinum ochraceum</name>
    <dbReference type="NCBI Taxonomy" id="92696"/>
    <lineage>
        <taxon>Eukaryota</taxon>
        <taxon>Fungi</taxon>
        <taxon>Dikarya</taxon>
        <taxon>Basidiomycota</taxon>
        <taxon>Agaricomycotina</taxon>
        <taxon>Agaricomycetes</taxon>
        <taxon>Polyporales</taxon>
        <taxon>Steccherinaceae</taxon>
        <taxon>Steccherinum</taxon>
    </lineage>
</organism>
<feature type="compositionally biased region" description="Low complexity" evidence="1">
    <location>
        <begin position="97"/>
        <end position="119"/>
    </location>
</feature>
<gene>
    <name evidence="2" type="ORF">EIP91_010989</name>
</gene>
<evidence type="ECO:0000313" key="2">
    <source>
        <dbReference type="EMBL" id="TCD68351.1"/>
    </source>
</evidence>
<reference evidence="2 3" key="1">
    <citation type="submission" date="2018-11" db="EMBL/GenBank/DDBJ databases">
        <title>Genome assembly of Steccherinum ochraceum LE-BIN_3174, the white-rot fungus of the Steccherinaceae family (The Residual Polyporoid clade, Polyporales, Basidiomycota).</title>
        <authorList>
            <person name="Fedorova T.V."/>
            <person name="Glazunova O.A."/>
            <person name="Landesman E.O."/>
            <person name="Moiseenko K.V."/>
            <person name="Psurtseva N.V."/>
            <person name="Savinova O.S."/>
            <person name="Shakhova N.V."/>
            <person name="Tyazhelova T.V."/>
            <person name="Vasina D.V."/>
        </authorList>
    </citation>
    <scope>NUCLEOTIDE SEQUENCE [LARGE SCALE GENOMIC DNA]</scope>
    <source>
        <strain evidence="2 3">LE-BIN_3174</strain>
    </source>
</reference>
<feature type="compositionally biased region" description="Low complexity" evidence="1">
    <location>
        <begin position="491"/>
        <end position="505"/>
    </location>
</feature>
<feature type="region of interest" description="Disordered" evidence="1">
    <location>
        <begin position="232"/>
        <end position="286"/>
    </location>
</feature>
<feature type="region of interest" description="Disordered" evidence="1">
    <location>
        <begin position="471"/>
        <end position="536"/>
    </location>
</feature>
<accession>A0A4R0RIY7</accession>
<dbReference type="OrthoDB" id="2757543at2759"/>
<feature type="region of interest" description="Disordered" evidence="1">
    <location>
        <begin position="333"/>
        <end position="353"/>
    </location>
</feature>